<dbReference type="Proteomes" id="UP001597458">
    <property type="component" value="Unassembled WGS sequence"/>
</dbReference>
<accession>A0ABW5PU21</accession>
<sequence length="51" mass="5869">MVRILDSENNESIHHDEILITNDKVILVIKKESAAQFLAFGYRVLNNKKLS</sequence>
<comment type="caution">
    <text evidence="1">The sequence shown here is derived from an EMBL/GenBank/DDBJ whole genome shotgun (WGS) entry which is preliminary data.</text>
</comment>
<keyword evidence="2" id="KW-1185">Reference proteome</keyword>
<name>A0ABW5PU21_9BACI</name>
<evidence type="ECO:0000313" key="1">
    <source>
        <dbReference type="EMBL" id="MFD2618431.1"/>
    </source>
</evidence>
<gene>
    <name evidence="1" type="ORF">ACFSTF_14070</name>
</gene>
<protein>
    <recommendedName>
        <fullName evidence="3">RCK C-terminal domain-containing protein</fullName>
    </recommendedName>
</protein>
<dbReference type="RefSeq" id="WP_181406462.1">
    <property type="nucleotide sequence ID" value="NZ_JBHUMR010000015.1"/>
</dbReference>
<organism evidence="1 2">
    <name type="scientific">Terrilactibacillus laevilacticus</name>
    <dbReference type="NCBI Taxonomy" id="1380157"/>
    <lineage>
        <taxon>Bacteria</taxon>
        <taxon>Bacillati</taxon>
        <taxon>Bacillota</taxon>
        <taxon>Bacilli</taxon>
        <taxon>Bacillales</taxon>
        <taxon>Bacillaceae</taxon>
        <taxon>Terrilactibacillus</taxon>
    </lineage>
</organism>
<dbReference type="EMBL" id="JBHUMR010000015">
    <property type="protein sequence ID" value="MFD2618431.1"/>
    <property type="molecule type" value="Genomic_DNA"/>
</dbReference>
<proteinExistence type="predicted"/>
<evidence type="ECO:0000313" key="2">
    <source>
        <dbReference type="Proteomes" id="UP001597458"/>
    </source>
</evidence>
<evidence type="ECO:0008006" key="3">
    <source>
        <dbReference type="Google" id="ProtNLM"/>
    </source>
</evidence>
<reference evidence="2" key="1">
    <citation type="journal article" date="2019" name="Int. J. Syst. Evol. Microbiol.">
        <title>The Global Catalogue of Microorganisms (GCM) 10K type strain sequencing project: providing services to taxonomists for standard genome sequencing and annotation.</title>
        <authorList>
            <consortium name="The Broad Institute Genomics Platform"/>
            <consortium name="The Broad Institute Genome Sequencing Center for Infectious Disease"/>
            <person name="Wu L."/>
            <person name="Ma J."/>
        </authorList>
    </citation>
    <scope>NUCLEOTIDE SEQUENCE [LARGE SCALE GENOMIC DNA]</scope>
    <source>
        <strain evidence="2">TISTR 2241</strain>
    </source>
</reference>